<evidence type="ECO:0000313" key="3">
    <source>
        <dbReference type="EMBL" id="CFE49045.1"/>
    </source>
</evidence>
<dbReference type="EMBL" id="CQQC01000394">
    <property type="protein sequence ID" value="CNU96224.1"/>
    <property type="molecule type" value="Genomic_DNA"/>
</dbReference>
<feature type="region of interest" description="Disordered" evidence="1">
    <location>
        <begin position="84"/>
        <end position="124"/>
    </location>
</feature>
<evidence type="ECO:0000313" key="6">
    <source>
        <dbReference type="EMBL" id="CNU96224.1"/>
    </source>
</evidence>
<evidence type="ECO:0000313" key="2">
    <source>
        <dbReference type="EMBL" id="CFE39507.1"/>
    </source>
</evidence>
<dbReference type="EMBL" id="CNFU01000538">
    <property type="protein sequence ID" value="CKS04589.1"/>
    <property type="molecule type" value="Genomic_DNA"/>
</dbReference>
<dbReference type="EMBL" id="CFOE01000213">
    <property type="protein sequence ID" value="CFE39507.1"/>
    <property type="molecule type" value="Genomic_DNA"/>
</dbReference>
<evidence type="ECO:0000313" key="13">
    <source>
        <dbReference type="Proteomes" id="UP000049023"/>
    </source>
</evidence>
<evidence type="ECO:0000313" key="11">
    <source>
        <dbReference type="Proteomes" id="UP000048289"/>
    </source>
</evidence>
<evidence type="ECO:0000313" key="4">
    <source>
        <dbReference type="EMBL" id="CKS03050.1"/>
    </source>
</evidence>
<dbReference type="Proteomes" id="UP000049023">
    <property type="component" value="Unassembled WGS sequence"/>
</dbReference>
<evidence type="ECO:0000313" key="7">
    <source>
        <dbReference type="EMBL" id="COW30871.1"/>
    </source>
</evidence>
<reference evidence="7" key="1">
    <citation type="submission" date="2015-03" db="EMBL/GenBank/DDBJ databases">
        <authorList>
            <person name="Murphy D."/>
        </authorList>
    </citation>
    <scope>NUCLEOTIDE SEQUENCE [LARGE SCALE GENOMIC DNA]</scope>
    <source>
        <strain evidence="7">K00500041</strain>
    </source>
</reference>
<evidence type="ECO:0000256" key="1">
    <source>
        <dbReference type="SAM" id="MobiDB-lite"/>
    </source>
</evidence>
<protein>
    <submittedName>
        <fullName evidence="7">Uncharacterized protein</fullName>
    </submittedName>
</protein>
<proteinExistence type="predicted"/>
<dbReference type="EMBL" id="CNGE01000150">
    <property type="protein sequence ID" value="CKS03050.1"/>
    <property type="molecule type" value="Genomic_DNA"/>
</dbReference>
<evidence type="ECO:0000313" key="10">
    <source>
        <dbReference type="Proteomes" id="UP000046947"/>
    </source>
</evidence>
<dbReference type="Proteomes" id="UP000039217">
    <property type="component" value="Unassembled WGS sequence"/>
</dbReference>
<dbReference type="Proteomes" id="UP000048948">
    <property type="component" value="Unassembled WGS sequence"/>
</dbReference>
<gene>
    <name evidence="6" type="ORF">ERS007661_01428</name>
    <name evidence="2" type="ORF">ERS007681_01887</name>
    <name evidence="3" type="ORF">ERS007688_01328</name>
    <name evidence="7" type="ORF">ERS007703_03348</name>
    <name evidence="4" type="ORF">ERS027646_01138</name>
    <name evidence="5" type="ORF">ERS027661_02509</name>
</gene>
<reference evidence="8 9" key="2">
    <citation type="submission" date="2015-03" db="EMBL/GenBank/DDBJ databases">
        <authorList>
            <consortium name="Pathogen Informatics"/>
        </authorList>
    </citation>
    <scope>NUCLEOTIDE SEQUENCE [LARGE SCALE GENOMIC DNA]</scope>
    <source>
        <strain evidence="4 12">Bir 172</strain>
        <strain evidence="5 13">Bir 187</strain>
        <strain evidence="6 9">D00501624</strain>
        <strain evidence="2 11">G09901357</strain>
        <strain evidence="3 10">H09601792</strain>
        <strain evidence="8">K00500041</strain>
    </source>
</reference>
<evidence type="ECO:0000313" key="8">
    <source>
        <dbReference type="Proteomes" id="UP000038802"/>
    </source>
</evidence>
<dbReference type="AlphaFoldDB" id="A0A0U0SQW3"/>
<dbReference type="EMBL" id="CSAE01000445">
    <property type="protein sequence ID" value="COW30871.1"/>
    <property type="molecule type" value="Genomic_DNA"/>
</dbReference>
<dbReference type="EMBL" id="CFOH01000163">
    <property type="protein sequence ID" value="CFE49045.1"/>
    <property type="molecule type" value="Genomic_DNA"/>
</dbReference>
<evidence type="ECO:0000313" key="12">
    <source>
        <dbReference type="Proteomes" id="UP000048948"/>
    </source>
</evidence>
<dbReference type="Proteomes" id="UP000048289">
    <property type="component" value="Unassembled WGS sequence"/>
</dbReference>
<dbReference type="Proteomes" id="UP000046947">
    <property type="component" value="Unassembled WGS sequence"/>
</dbReference>
<sequence length="124" mass="12808">MCAVKPNRSRSGPVNAPDRVVAPTRVNGATSSGIDVAPGPLPTTTSTRKSSIARYSISSAGRAMRWISSINNTSCSTRLDSIAARSPARSNAGPDVTRSEDPSSAAMIIANDVLPKPGGPDSRM</sequence>
<feature type="region of interest" description="Disordered" evidence="1">
    <location>
        <begin position="1"/>
        <end position="49"/>
    </location>
</feature>
<organism evidence="7 8">
    <name type="scientific">Mycobacterium tuberculosis</name>
    <dbReference type="NCBI Taxonomy" id="1773"/>
    <lineage>
        <taxon>Bacteria</taxon>
        <taxon>Bacillati</taxon>
        <taxon>Actinomycetota</taxon>
        <taxon>Actinomycetes</taxon>
        <taxon>Mycobacteriales</taxon>
        <taxon>Mycobacteriaceae</taxon>
        <taxon>Mycobacterium</taxon>
        <taxon>Mycobacterium tuberculosis complex</taxon>
    </lineage>
</organism>
<name>A0A0U0SQW3_MYCTX</name>
<dbReference type="Proteomes" id="UP000038802">
    <property type="component" value="Unassembled WGS sequence"/>
</dbReference>
<evidence type="ECO:0000313" key="9">
    <source>
        <dbReference type="Proteomes" id="UP000039217"/>
    </source>
</evidence>
<accession>A0A0U0SQW3</accession>
<evidence type="ECO:0000313" key="5">
    <source>
        <dbReference type="EMBL" id="CKS04589.1"/>
    </source>
</evidence>